<dbReference type="SMART" id="SM00471">
    <property type="entry name" value="HDc"/>
    <property type="match status" value="1"/>
</dbReference>
<dbReference type="NCBIfam" id="TIGR02692">
    <property type="entry name" value="tRNA_CCA_actino"/>
    <property type="match status" value="1"/>
</dbReference>
<evidence type="ECO:0000256" key="5">
    <source>
        <dbReference type="ARBA" id="ARBA00022723"/>
    </source>
</evidence>
<gene>
    <name evidence="13" type="ORF">NOSIN_22040</name>
</gene>
<evidence type="ECO:0000256" key="1">
    <source>
        <dbReference type="ARBA" id="ARBA00001946"/>
    </source>
</evidence>
<dbReference type="FunFam" id="1.10.3090.10:FF:000002">
    <property type="entry name" value="CCA tRNA nucleotidyltransferase"/>
    <property type="match status" value="1"/>
</dbReference>
<dbReference type="SUPFAM" id="SSF81891">
    <property type="entry name" value="Poly A polymerase C-terminal region-like"/>
    <property type="match status" value="1"/>
</dbReference>
<keyword evidence="6" id="KW-0547">Nucleotide-binding</keyword>
<accession>A0A1V3C602</accession>
<comment type="caution">
    <text evidence="13">The sequence shown here is derived from an EMBL/GenBank/DDBJ whole genome shotgun (WGS) entry which is preliminary data.</text>
</comment>
<dbReference type="AlphaFoldDB" id="A0A1V3C602"/>
<evidence type="ECO:0000256" key="9">
    <source>
        <dbReference type="ARBA" id="ARBA00022842"/>
    </source>
</evidence>
<feature type="compositionally biased region" description="Basic and acidic residues" evidence="11">
    <location>
        <begin position="1"/>
        <end position="11"/>
    </location>
</feature>
<proteinExistence type="predicted"/>
<evidence type="ECO:0000256" key="6">
    <source>
        <dbReference type="ARBA" id="ARBA00022741"/>
    </source>
</evidence>
<protein>
    <submittedName>
        <fullName evidence="13">CCA tRNA nucleotidyltransferase</fullName>
    </submittedName>
</protein>
<dbReference type="SUPFAM" id="SSF81301">
    <property type="entry name" value="Nucleotidyltransferase"/>
    <property type="match status" value="1"/>
</dbReference>
<dbReference type="CDD" id="cd05398">
    <property type="entry name" value="NT_ClassII-CCAase"/>
    <property type="match status" value="1"/>
</dbReference>
<dbReference type="NCBIfam" id="TIGR00277">
    <property type="entry name" value="HDIG"/>
    <property type="match status" value="1"/>
</dbReference>
<feature type="region of interest" description="Disordered" evidence="11">
    <location>
        <begin position="1"/>
        <end position="26"/>
    </location>
</feature>
<evidence type="ECO:0000256" key="4">
    <source>
        <dbReference type="ARBA" id="ARBA00022695"/>
    </source>
</evidence>
<dbReference type="PANTHER" id="PTHR47545:SF1">
    <property type="entry name" value="MULTIFUNCTIONAL CCA PROTEIN"/>
    <property type="match status" value="1"/>
</dbReference>
<dbReference type="InterPro" id="IPR003607">
    <property type="entry name" value="HD/PDEase_dom"/>
</dbReference>
<dbReference type="Proteomes" id="UP000189004">
    <property type="component" value="Unassembled WGS sequence"/>
</dbReference>
<dbReference type="GO" id="GO:0008033">
    <property type="term" value="P:tRNA processing"/>
    <property type="evidence" value="ECO:0007669"/>
    <property type="project" value="UniProtKB-KW"/>
</dbReference>
<dbReference type="Pfam" id="PF12627">
    <property type="entry name" value="PolyA_pol_RNAbd"/>
    <property type="match status" value="1"/>
</dbReference>
<dbReference type="Gene3D" id="1.10.3090.10">
    <property type="entry name" value="cca-adding enzyme, domain 2"/>
    <property type="match status" value="1"/>
</dbReference>
<comment type="cofactor">
    <cofactor evidence="1">
        <name>Mg(2+)</name>
        <dbReference type="ChEBI" id="CHEBI:18420"/>
    </cofactor>
</comment>
<keyword evidence="8" id="KW-0067">ATP-binding</keyword>
<dbReference type="Gene3D" id="3.30.460.10">
    <property type="entry name" value="Beta Polymerase, domain 2"/>
    <property type="match status" value="1"/>
</dbReference>
<dbReference type="RefSeq" id="WP_077692611.1">
    <property type="nucleotide sequence ID" value="NZ_MCOK01000001.1"/>
</dbReference>
<dbReference type="STRING" id="501010.NOSIN_22040"/>
<dbReference type="GO" id="GO:0046872">
    <property type="term" value="F:metal ion binding"/>
    <property type="evidence" value="ECO:0007669"/>
    <property type="project" value="UniProtKB-KW"/>
</dbReference>
<dbReference type="InterPro" id="IPR014065">
    <property type="entry name" value="tRNA_adenylyltransferase"/>
</dbReference>
<feature type="domain" description="HD/PDEase" evidence="12">
    <location>
        <begin position="282"/>
        <end position="423"/>
    </location>
</feature>
<keyword evidence="3" id="KW-0819">tRNA processing</keyword>
<dbReference type="GO" id="GO:0003723">
    <property type="term" value="F:RNA binding"/>
    <property type="evidence" value="ECO:0007669"/>
    <property type="project" value="UniProtKB-KW"/>
</dbReference>
<keyword evidence="7" id="KW-0692">RNA repair</keyword>
<dbReference type="GO" id="GO:0016779">
    <property type="term" value="F:nucleotidyltransferase activity"/>
    <property type="evidence" value="ECO:0007669"/>
    <property type="project" value="UniProtKB-KW"/>
</dbReference>
<dbReference type="EMBL" id="MCOK01000001">
    <property type="protein sequence ID" value="OOC56175.1"/>
    <property type="molecule type" value="Genomic_DNA"/>
</dbReference>
<sequence>MPNTEFSHESDTAQQQSAEASREAGELTGAQRAAITALADSFPIVSEELGDRFAAQDQQLALVGGPVRDALLGRPSNDVDLTTDAVPQRILELVDGWADAVWTVGIDFGTVGLRKKGLQLEITTYRSESYSPKSRKPEVSYGTDIHDDLLRRDFTVNAMAVRLPSLEFVDPFGGLADLRAKVLRTPGRPEDSFSDDPLRIMRAVRFAAQLGFALAPEVVEAARDMADRLSIVSAERVRDELTKLMLSPNARRGVELMVELGIAEYVLPEIPRLRLEIDEHHRHKDVYEHSLTVLDQAVELEGKRGHEPDLVLRLAALLHDVGKPKTRAFESGGRVTFHHHEVVGASMSRKRLTALRFSKDVVSDVSTLVGLHLRFHGYGKGEWTDSAVRRYARDAGSQLERLHILTRADCTTRNRRKAAALARSYDDIERRIEKLAEQEELDRIRPDLDGNEIQQVLGVEPGPVVGRAYRFLLELRLENGPMGKEAATEELRAWAAEHM</sequence>
<evidence type="ECO:0000256" key="7">
    <source>
        <dbReference type="ARBA" id="ARBA00022800"/>
    </source>
</evidence>
<dbReference type="InterPro" id="IPR043519">
    <property type="entry name" value="NT_sf"/>
</dbReference>
<keyword evidence="2 13" id="KW-0808">Transferase</keyword>
<keyword evidence="10" id="KW-0694">RNA-binding</keyword>
<dbReference type="Pfam" id="PF01743">
    <property type="entry name" value="PolyA_pol"/>
    <property type="match status" value="1"/>
</dbReference>
<evidence type="ECO:0000313" key="14">
    <source>
        <dbReference type="Proteomes" id="UP000189004"/>
    </source>
</evidence>
<keyword evidence="14" id="KW-1185">Reference proteome</keyword>
<dbReference type="CDD" id="cd00077">
    <property type="entry name" value="HDc"/>
    <property type="match status" value="1"/>
</dbReference>
<keyword evidence="5" id="KW-0479">Metal-binding</keyword>
<evidence type="ECO:0000259" key="12">
    <source>
        <dbReference type="SMART" id="SM00471"/>
    </source>
</evidence>
<dbReference type="InterPro" id="IPR002646">
    <property type="entry name" value="PolA_pol_head_dom"/>
</dbReference>
<dbReference type="InterPro" id="IPR032828">
    <property type="entry name" value="PolyA_RNA-bd"/>
</dbReference>
<evidence type="ECO:0000256" key="3">
    <source>
        <dbReference type="ARBA" id="ARBA00022694"/>
    </source>
</evidence>
<organism evidence="13 14">
    <name type="scientific">Nocardiopsis sinuspersici</name>
    <dbReference type="NCBI Taxonomy" id="501010"/>
    <lineage>
        <taxon>Bacteria</taxon>
        <taxon>Bacillati</taxon>
        <taxon>Actinomycetota</taxon>
        <taxon>Actinomycetes</taxon>
        <taxon>Streptosporangiales</taxon>
        <taxon>Nocardiopsidaceae</taxon>
        <taxon>Nocardiopsis</taxon>
    </lineage>
</organism>
<keyword evidence="9" id="KW-0460">Magnesium</keyword>
<dbReference type="GO" id="GO:0005524">
    <property type="term" value="F:ATP binding"/>
    <property type="evidence" value="ECO:0007669"/>
    <property type="project" value="UniProtKB-KW"/>
</dbReference>
<keyword evidence="4" id="KW-0548">Nucleotidyltransferase</keyword>
<dbReference type="PANTHER" id="PTHR47545">
    <property type="entry name" value="MULTIFUNCTIONAL CCA PROTEIN"/>
    <property type="match status" value="1"/>
</dbReference>
<evidence type="ECO:0000256" key="11">
    <source>
        <dbReference type="SAM" id="MobiDB-lite"/>
    </source>
</evidence>
<evidence type="ECO:0000256" key="10">
    <source>
        <dbReference type="ARBA" id="ARBA00022884"/>
    </source>
</evidence>
<name>A0A1V3C602_9ACTN</name>
<dbReference type="InterPro" id="IPR006675">
    <property type="entry name" value="HDIG_dom"/>
</dbReference>
<evidence type="ECO:0000256" key="8">
    <source>
        <dbReference type="ARBA" id="ARBA00022840"/>
    </source>
</evidence>
<reference evidence="14" key="1">
    <citation type="submission" date="2016-08" db="EMBL/GenBank/DDBJ databases">
        <authorList>
            <person name="Tokovenko B."/>
            <person name="Kalinowski J."/>
        </authorList>
    </citation>
    <scope>NUCLEOTIDE SEQUENCE [LARGE SCALE GENOMIC DNA]</scope>
    <source>
        <strain evidence="14">UTMC102</strain>
    </source>
</reference>
<dbReference type="GO" id="GO:0042245">
    <property type="term" value="P:RNA repair"/>
    <property type="evidence" value="ECO:0007669"/>
    <property type="project" value="UniProtKB-KW"/>
</dbReference>
<evidence type="ECO:0000313" key="13">
    <source>
        <dbReference type="EMBL" id="OOC56175.1"/>
    </source>
</evidence>
<evidence type="ECO:0000256" key="2">
    <source>
        <dbReference type="ARBA" id="ARBA00022679"/>
    </source>
</evidence>
<dbReference type="OrthoDB" id="9805698at2"/>
<dbReference type="Pfam" id="PF01966">
    <property type="entry name" value="HD"/>
    <property type="match status" value="1"/>
</dbReference>
<dbReference type="InterPro" id="IPR006674">
    <property type="entry name" value="HD_domain"/>
</dbReference>
<dbReference type="InterPro" id="IPR050124">
    <property type="entry name" value="tRNA_CCA-adding_enzyme"/>
</dbReference>